<dbReference type="Proteomes" id="UP001187859">
    <property type="component" value="Unassembled WGS sequence"/>
</dbReference>
<gene>
    <name evidence="1" type="ORF">QM089_23735</name>
</gene>
<comment type="caution">
    <text evidence="1">The sequence shown here is derived from an EMBL/GenBank/DDBJ whole genome shotgun (WGS) entry which is preliminary data.</text>
</comment>
<dbReference type="RefSeq" id="WP_014611620.1">
    <property type="nucleotide sequence ID" value="NZ_CP091834.1"/>
</dbReference>
<accession>A0AAE4TQH1</accession>
<dbReference type="PROSITE" id="PS51257">
    <property type="entry name" value="PROKAR_LIPOPROTEIN"/>
    <property type="match status" value="1"/>
</dbReference>
<evidence type="ECO:0000313" key="1">
    <source>
        <dbReference type="EMBL" id="MDV5393205.1"/>
    </source>
</evidence>
<name>A0AAE4TQH1_9GAMM</name>
<protein>
    <recommendedName>
        <fullName evidence="3">Lipoprotein</fullName>
    </recommendedName>
</protein>
<reference evidence="1" key="1">
    <citation type="submission" date="2023-05" db="EMBL/GenBank/DDBJ databases">
        <title>Colonisation of extended spectrum b-lactamase- and carbapenemase-producing bacteria on hospital surfaces from low- and middle-income countries.</title>
        <authorList>
            <person name="Nieto-Rosado M."/>
            <person name="Sands K."/>
            <person name="Iregbu K."/>
            <person name="Zahra R."/>
            <person name="Mazarati J.B."/>
            <person name="Mehtar S."/>
            <person name="Barnards-Group B."/>
            <person name="Walsh T.R."/>
        </authorList>
    </citation>
    <scope>NUCLEOTIDE SEQUENCE</scope>
    <source>
        <strain evidence="1">PP-E493</strain>
    </source>
</reference>
<dbReference type="EMBL" id="JASGOQ010000003">
    <property type="protein sequence ID" value="MDV5393205.1"/>
    <property type="molecule type" value="Genomic_DNA"/>
</dbReference>
<dbReference type="AlphaFoldDB" id="A0AAE4TQH1"/>
<evidence type="ECO:0008006" key="3">
    <source>
        <dbReference type="Google" id="ProtNLM"/>
    </source>
</evidence>
<proteinExistence type="predicted"/>
<sequence>MLQKLLTTLLLILGLTVVSGCIDEQPKEAELESIIKSTLLSNGGDQLFAIENFKIIKSYERGVAHVIDAEYDLVFNRSLREITADLKRASPLAAYEPFGGTSLSLLTLQNKGVKAFKAGDIIRMNGSYSFVQENSDWILKHSAH</sequence>
<organism evidence="1 2">
    <name type="scientific">Shewanella xiamenensis</name>
    <dbReference type="NCBI Taxonomy" id="332186"/>
    <lineage>
        <taxon>Bacteria</taxon>
        <taxon>Pseudomonadati</taxon>
        <taxon>Pseudomonadota</taxon>
        <taxon>Gammaproteobacteria</taxon>
        <taxon>Alteromonadales</taxon>
        <taxon>Shewanellaceae</taxon>
        <taxon>Shewanella</taxon>
    </lineage>
</organism>
<evidence type="ECO:0000313" key="2">
    <source>
        <dbReference type="Proteomes" id="UP001187859"/>
    </source>
</evidence>